<dbReference type="PROSITE" id="PS50280">
    <property type="entry name" value="SET"/>
    <property type="match status" value="1"/>
</dbReference>
<feature type="compositionally biased region" description="Low complexity" evidence="1">
    <location>
        <begin position="342"/>
        <end position="378"/>
    </location>
</feature>
<dbReference type="PANTHER" id="PTHR47436:SF1">
    <property type="entry name" value="SET DOMAIN-CONTAINING PROTEIN"/>
    <property type="match status" value="1"/>
</dbReference>
<feature type="region of interest" description="Disordered" evidence="1">
    <location>
        <begin position="197"/>
        <end position="234"/>
    </location>
</feature>
<feature type="region of interest" description="Disordered" evidence="1">
    <location>
        <begin position="246"/>
        <end position="288"/>
    </location>
</feature>
<feature type="compositionally biased region" description="Low complexity" evidence="1">
    <location>
        <begin position="246"/>
        <end position="276"/>
    </location>
</feature>
<dbReference type="SMART" id="SM00317">
    <property type="entry name" value="SET"/>
    <property type="match status" value="1"/>
</dbReference>
<dbReference type="InterPro" id="IPR046341">
    <property type="entry name" value="SET_dom_sf"/>
</dbReference>
<accession>A0A9W6BXK4</accession>
<dbReference type="InterPro" id="IPR044237">
    <property type="entry name" value="ATXR2-like"/>
</dbReference>
<dbReference type="Gene3D" id="2.170.270.10">
    <property type="entry name" value="SET domain"/>
    <property type="match status" value="1"/>
</dbReference>
<gene>
    <name evidence="3" type="primary">PLEST008343</name>
    <name evidence="3" type="ORF">PLESTB_001505200</name>
</gene>
<reference evidence="3 4" key="1">
    <citation type="journal article" date="2023" name="Commun. Biol.">
        <title>Reorganization of the ancestral sex-determining regions during the evolution of trioecy in Pleodorina starrii.</title>
        <authorList>
            <person name="Takahashi K."/>
            <person name="Suzuki S."/>
            <person name="Kawai-Toyooka H."/>
            <person name="Yamamoto K."/>
            <person name="Hamaji T."/>
            <person name="Ootsuki R."/>
            <person name="Yamaguchi H."/>
            <person name="Kawachi M."/>
            <person name="Higashiyama T."/>
            <person name="Nozaki H."/>
        </authorList>
    </citation>
    <scope>NUCLEOTIDE SEQUENCE [LARGE SCALE GENOMIC DNA]</scope>
    <source>
        <strain evidence="3 4">NIES-4479</strain>
    </source>
</reference>
<evidence type="ECO:0000313" key="4">
    <source>
        <dbReference type="Proteomes" id="UP001165080"/>
    </source>
</evidence>
<keyword evidence="4" id="KW-1185">Reference proteome</keyword>
<proteinExistence type="predicted"/>
<evidence type="ECO:0000259" key="2">
    <source>
        <dbReference type="PROSITE" id="PS50280"/>
    </source>
</evidence>
<sequence>MAGRPAAQVLLDAKASSIEVQLDVNGKGKGLVATRNINEGETVFVERPLVSLQHLDNHGSAVVCQACLRFVGSVELQIGHKLRCLVEQLRGAQHGAASGNQSGSGDSQEDEEGEVDLEGALEAGERLEQIYSHVTPERIADLCSGTVTLPLSDDFRRPPPVPCRRGCGALYCGAGCEAEAWEHSHCLLCAAASPPADAAPAPASTSAGPAEEPAAPGPSSSTTAADETSAAAAAAAGPSSSAVAATDPSAAAAPTDAGAGPSATAAAAGAGPSSSSAPPPPPAAAAATEEELYGIRVDRRALAAFWDHARETNEIFLLAAQVVAATLLRAAKLVATSSASAASEAAPSQQQQQQQQEDGATSTAAGPSSSSASASLPGPSGPSGAGGAHAGACRSALLAAWRPYKYGWKRCWWESVAVPDDVEDEGEFRAQLRSLASDSLELLSAAITDPRFGPDLLQLEVYGSIVGMFELNNMGLSVASPVEDFFLAVDEMDELDEQEGGAADNKLAVTKVTQPLLDALDAEYATPCEATAFLALQSCINHSCDPNCTAACDTGNRTVTVLAQRDIHAGEEITLSYIDVSLPYKDRQADLRDYGFVCRCQRCVADAAAARAKRQGGGARGGVRVGGRRR</sequence>
<organism evidence="3 4">
    <name type="scientific">Pleodorina starrii</name>
    <dbReference type="NCBI Taxonomy" id="330485"/>
    <lineage>
        <taxon>Eukaryota</taxon>
        <taxon>Viridiplantae</taxon>
        <taxon>Chlorophyta</taxon>
        <taxon>core chlorophytes</taxon>
        <taxon>Chlorophyceae</taxon>
        <taxon>CS clade</taxon>
        <taxon>Chlamydomonadales</taxon>
        <taxon>Volvocaceae</taxon>
        <taxon>Pleodorina</taxon>
    </lineage>
</organism>
<dbReference type="InterPro" id="IPR001214">
    <property type="entry name" value="SET_dom"/>
</dbReference>
<protein>
    <recommendedName>
        <fullName evidence="2">SET domain-containing protein</fullName>
    </recommendedName>
</protein>
<evidence type="ECO:0000256" key="1">
    <source>
        <dbReference type="SAM" id="MobiDB-lite"/>
    </source>
</evidence>
<dbReference type="Pfam" id="PF00856">
    <property type="entry name" value="SET"/>
    <property type="match status" value="1"/>
</dbReference>
<feature type="region of interest" description="Disordered" evidence="1">
    <location>
        <begin position="342"/>
        <end position="387"/>
    </location>
</feature>
<feature type="domain" description="SET" evidence="2">
    <location>
        <begin position="16"/>
        <end position="578"/>
    </location>
</feature>
<dbReference type="GO" id="GO:0008168">
    <property type="term" value="F:methyltransferase activity"/>
    <property type="evidence" value="ECO:0007669"/>
    <property type="project" value="InterPro"/>
</dbReference>
<dbReference type="SUPFAM" id="SSF82199">
    <property type="entry name" value="SET domain"/>
    <property type="match status" value="1"/>
</dbReference>
<dbReference type="Proteomes" id="UP001165080">
    <property type="component" value="Unassembled WGS sequence"/>
</dbReference>
<name>A0A9W6BXK4_9CHLO</name>
<dbReference type="PANTHER" id="PTHR47436">
    <property type="entry name" value="HISTONE-LYSINE N-METHYLTRANSFERASE ATXR2"/>
    <property type="match status" value="1"/>
</dbReference>
<comment type="caution">
    <text evidence="3">The sequence shown here is derived from an EMBL/GenBank/DDBJ whole genome shotgun (WGS) entry which is preliminary data.</text>
</comment>
<dbReference type="CDD" id="cd20071">
    <property type="entry name" value="SET_SMYD"/>
    <property type="match status" value="1"/>
</dbReference>
<feature type="region of interest" description="Disordered" evidence="1">
    <location>
        <begin position="95"/>
        <end position="115"/>
    </location>
</feature>
<evidence type="ECO:0000313" key="3">
    <source>
        <dbReference type="EMBL" id="GLC59605.1"/>
    </source>
</evidence>
<dbReference type="AlphaFoldDB" id="A0A9W6BXK4"/>
<dbReference type="EMBL" id="BRXU01000028">
    <property type="protein sequence ID" value="GLC59605.1"/>
    <property type="molecule type" value="Genomic_DNA"/>
</dbReference>